<evidence type="ECO:0008006" key="4">
    <source>
        <dbReference type="Google" id="ProtNLM"/>
    </source>
</evidence>
<sequence>MTKTSKVVGILALSALSVSVWAYGDFGGPGVKAGPGPASQGCQKAGMFKGGKNMDPAAREQRFQQRMEVRLQRMTQNLQLSQDQQDAIRGIMTAQHQKMQAARLQQRAEIDKVLTPQQLEQVQQFRQARGF</sequence>
<feature type="chain" id="PRO_5045558233" description="Periplasmic heavy metal sensor" evidence="1">
    <location>
        <begin position="23"/>
        <end position="131"/>
    </location>
</feature>
<protein>
    <recommendedName>
        <fullName evidence="4">Periplasmic heavy metal sensor</fullName>
    </recommendedName>
</protein>
<evidence type="ECO:0000313" key="3">
    <source>
        <dbReference type="Proteomes" id="UP001193680"/>
    </source>
</evidence>
<evidence type="ECO:0000313" key="2">
    <source>
        <dbReference type="EMBL" id="MBF6057612.1"/>
    </source>
</evidence>
<reference evidence="2 3" key="1">
    <citation type="submission" date="2020-11" db="EMBL/GenBank/DDBJ databases">
        <title>Sulfur oxidizing isolate from Hospital Hole Sinkhole.</title>
        <authorList>
            <person name="Scott K.M."/>
        </authorList>
    </citation>
    <scope>NUCLEOTIDE SEQUENCE [LARGE SCALE GENOMIC DNA]</scope>
    <source>
        <strain evidence="2 3">HH1</strain>
    </source>
</reference>
<dbReference type="RefSeq" id="WP_185977755.1">
    <property type="nucleotide sequence ID" value="NZ_JACBGI020000005.1"/>
</dbReference>
<keyword evidence="3" id="KW-1185">Reference proteome</keyword>
<gene>
    <name evidence="2" type="ORF">H8792_004590</name>
</gene>
<proteinExistence type="predicted"/>
<dbReference type="Proteomes" id="UP001193680">
    <property type="component" value="Unassembled WGS sequence"/>
</dbReference>
<keyword evidence="1" id="KW-0732">Signal</keyword>
<dbReference type="EMBL" id="JACBGI020000005">
    <property type="protein sequence ID" value="MBF6057612.1"/>
    <property type="molecule type" value="Genomic_DNA"/>
</dbReference>
<organism evidence="2 3">
    <name type="scientific">Thiomicrorhabdus heinhorstiae</name>
    <dbReference type="NCBI Taxonomy" id="2748010"/>
    <lineage>
        <taxon>Bacteria</taxon>
        <taxon>Pseudomonadati</taxon>
        <taxon>Pseudomonadota</taxon>
        <taxon>Gammaproteobacteria</taxon>
        <taxon>Thiotrichales</taxon>
        <taxon>Piscirickettsiaceae</taxon>
        <taxon>Thiomicrorhabdus</taxon>
    </lineage>
</organism>
<feature type="signal peptide" evidence="1">
    <location>
        <begin position="1"/>
        <end position="22"/>
    </location>
</feature>
<evidence type="ECO:0000256" key="1">
    <source>
        <dbReference type="SAM" id="SignalP"/>
    </source>
</evidence>
<name>A0ABS0BUV1_9GAMM</name>
<comment type="caution">
    <text evidence="2">The sequence shown here is derived from an EMBL/GenBank/DDBJ whole genome shotgun (WGS) entry which is preliminary data.</text>
</comment>
<accession>A0ABS0BUV1</accession>